<name>A0ABM9B0E9_9BACT</name>
<evidence type="ECO:0000256" key="1">
    <source>
        <dbReference type="ARBA" id="ARBA00001933"/>
    </source>
</evidence>
<keyword evidence="4" id="KW-0663">Pyridoxal phosphate</keyword>
<evidence type="ECO:0000313" key="7">
    <source>
        <dbReference type="Proteomes" id="UP000837803"/>
    </source>
</evidence>
<keyword evidence="7" id="KW-1185">Reference proteome</keyword>
<dbReference type="PANTHER" id="PTHR13693">
    <property type="entry name" value="CLASS II AMINOTRANSFERASE/8-AMINO-7-OXONONANOATE SYNTHASE"/>
    <property type="match status" value="1"/>
</dbReference>
<evidence type="ECO:0000256" key="2">
    <source>
        <dbReference type="ARBA" id="ARBA00010008"/>
    </source>
</evidence>
<protein>
    <submittedName>
        <fullName evidence="6">8-amino-7-oxononanoate synthase</fullName>
        <ecNumber evidence="6">2.3.1.47</ecNumber>
    </submittedName>
</protein>
<dbReference type="InterPro" id="IPR015421">
    <property type="entry name" value="PyrdxlP-dep_Trfase_major"/>
</dbReference>
<dbReference type="Pfam" id="PF00155">
    <property type="entry name" value="Aminotran_1_2"/>
    <property type="match status" value="1"/>
</dbReference>
<dbReference type="InterPro" id="IPR015424">
    <property type="entry name" value="PyrdxlP-dep_Trfase"/>
</dbReference>
<dbReference type="EMBL" id="CAKLPZ010000001">
    <property type="protein sequence ID" value="CAH1000382.1"/>
    <property type="molecule type" value="Genomic_DNA"/>
</dbReference>
<evidence type="ECO:0000313" key="6">
    <source>
        <dbReference type="EMBL" id="CAH1000382.1"/>
    </source>
</evidence>
<dbReference type="SUPFAM" id="SSF53383">
    <property type="entry name" value="PLP-dependent transferases"/>
    <property type="match status" value="1"/>
</dbReference>
<keyword evidence="6" id="KW-0012">Acyltransferase</keyword>
<evidence type="ECO:0000259" key="5">
    <source>
        <dbReference type="Pfam" id="PF00155"/>
    </source>
</evidence>
<dbReference type="Gene3D" id="3.40.640.10">
    <property type="entry name" value="Type I PLP-dependent aspartate aminotransferase-like (Major domain)"/>
    <property type="match status" value="1"/>
</dbReference>
<dbReference type="EC" id="2.3.1.47" evidence="6"/>
<dbReference type="Proteomes" id="UP000837803">
    <property type="component" value="Unassembled WGS sequence"/>
</dbReference>
<evidence type="ECO:0000256" key="4">
    <source>
        <dbReference type="ARBA" id="ARBA00022898"/>
    </source>
</evidence>
<gene>
    <name evidence="6" type="primary">bioF</name>
    <name evidence="6" type="ORF">LEM8419_01535</name>
</gene>
<dbReference type="PANTHER" id="PTHR13693:SF77">
    <property type="entry name" value="8-AMINO-7-OXONONANOATE SYNTHASE"/>
    <property type="match status" value="1"/>
</dbReference>
<reference evidence="6" key="1">
    <citation type="submission" date="2021-12" db="EMBL/GenBank/DDBJ databases">
        <authorList>
            <person name="Rodrigo-Torres L."/>
            <person name="Arahal R. D."/>
            <person name="Lucena T."/>
        </authorList>
    </citation>
    <scope>NUCLEOTIDE SEQUENCE</scope>
    <source>
        <strain evidence="6">CECT 8419</strain>
    </source>
</reference>
<feature type="domain" description="Aminotransferase class I/classII large" evidence="5">
    <location>
        <begin position="27"/>
        <end position="369"/>
    </location>
</feature>
<proteinExistence type="inferred from homology"/>
<dbReference type="InterPro" id="IPR015422">
    <property type="entry name" value="PyrdxlP-dep_Trfase_small"/>
</dbReference>
<organism evidence="6 7">
    <name type="scientific">Neolewinella maritima</name>
    <dbReference type="NCBI Taxonomy" id="1383882"/>
    <lineage>
        <taxon>Bacteria</taxon>
        <taxon>Pseudomonadati</taxon>
        <taxon>Bacteroidota</taxon>
        <taxon>Saprospiria</taxon>
        <taxon>Saprospirales</taxon>
        <taxon>Lewinellaceae</taxon>
        <taxon>Neolewinella</taxon>
    </lineage>
</organism>
<evidence type="ECO:0000256" key="3">
    <source>
        <dbReference type="ARBA" id="ARBA00022679"/>
    </source>
</evidence>
<dbReference type="GO" id="GO:0008710">
    <property type="term" value="F:8-amino-7-oxononanoate synthase activity"/>
    <property type="evidence" value="ECO:0007669"/>
    <property type="project" value="UniProtKB-EC"/>
</dbReference>
<accession>A0ABM9B0E9</accession>
<comment type="caution">
    <text evidence="6">The sequence shown here is derived from an EMBL/GenBank/DDBJ whole genome shotgun (WGS) entry which is preliminary data.</text>
</comment>
<dbReference type="Gene3D" id="3.90.1150.10">
    <property type="entry name" value="Aspartate Aminotransferase, domain 1"/>
    <property type="match status" value="1"/>
</dbReference>
<dbReference type="InterPro" id="IPR050087">
    <property type="entry name" value="AON_synthase_class-II"/>
</dbReference>
<dbReference type="RefSeq" id="WP_238750433.1">
    <property type="nucleotide sequence ID" value="NZ_CAKLPZ010000001.1"/>
</dbReference>
<sequence>MADFLTDRLSNLQQAGTYRELPGTRQGIDFWSNDYLGFARQLHETGLPNVSPAFAPTAPGSRLISGDHDEITSLESRIAHFHGQPTALLYNSGYTANLGVLSCLPRRGDTIIYDALIHASIRDGIRLSGAAARRCKHNDVSDVARLLAAASPEGERFVVTEARFSMDGDVAPLSDLAKVCANAGAQLIVDEAHSVGLDGPSGAGLVAALDLQEQVLATIVTYGKAPGASGAAVLGPPSLREYLINFSRPFIFTTGPRPEQLRGIAAAYEQLRYHQTEARARLAVVVERFCTNAFYQHIIGPGSQLDGPIQLVFPRSQGDVIELERAVLADGFLIKGIRSPSVPRGEERLRVCLHAFNTLEEIDGLCDSLRRHLERHM</sequence>
<dbReference type="InterPro" id="IPR004839">
    <property type="entry name" value="Aminotransferase_I/II_large"/>
</dbReference>
<comment type="cofactor">
    <cofactor evidence="1">
        <name>pyridoxal 5'-phosphate</name>
        <dbReference type="ChEBI" id="CHEBI:597326"/>
    </cofactor>
</comment>
<keyword evidence="3 6" id="KW-0808">Transferase</keyword>
<comment type="similarity">
    <text evidence="2">Belongs to the class-II pyridoxal-phosphate-dependent aminotransferase family. BioF subfamily.</text>
</comment>